<accession>A0A0L8G1U1</accession>
<evidence type="ECO:0000313" key="2">
    <source>
        <dbReference type="EMBL" id="KOF70555.1"/>
    </source>
</evidence>
<sequence>TNGLCYPYQWQSNISTHVDKDHHSLKVRFSHTPQEMKFVYYEVELIGGIRNITKKTAEKEVVFNNICNGKYTISVRPFDPHRSESGRCLCYKSAGRCISCKRTLKDLTISELGKTSLLLLLFSPGSVLINQWRHVT</sequence>
<evidence type="ECO:0000259" key="1">
    <source>
        <dbReference type="Pfam" id="PF23608"/>
    </source>
</evidence>
<dbReference type="EMBL" id="KQ424728">
    <property type="protein sequence ID" value="KOF70555.1"/>
    <property type="molecule type" value="Genomic_DNA"/>
</dbReference>
<feature type="domain" description="ILCR1 Ig-like" evidence="1">
    <location>
        <begin position="9"/>
        <end position="103"/>
    </location>
</feature>
<dbReference type="Pfam" id="PF23608">
    <property type="entry name" value="Ig_ILCR1"/>
    <property type="match status" value="1"/>
</dbReference>
<protein>
    <recommendedName>
        <fullName evidence="1">ILCR1 Ig-like domain-containing protein</fullName>
    </recommendedName>
</protein>
<dbReference type="InterPro" id="IPR057066">
    <property type="entry name" value="Ig_ILCR1"/>
</dbReference>
<name>A0A0L8G1U1_OCTBM</name>
<dbReference type="OrthoDB" id="10693880at2759"/>
<gene>
    <name evidence="2" type="ORF">OCBIM_22002669mg</name>
</gene>
<organism evidence="2">
    <name type="scientific">Octopus bimaculoides</name>
    <name type="common">California two-spotted octopus</name>
    <dbReference type="NCBI Taxonomy" id="37653"/>
    <lineage>
        <taxon>Eukaryota</taxon>
        <taxon>Metazoa</taxon>
        <taxon>Spiralia</taxon>
        <taxon>Lophotrochozoa</taxon>
        <taxon>Mollusca</taxon>
        <taxon>Cephalopoda</taxon>
        <taxon>Coleoidea</taxon>
        <taxon>Octopodiformes</taxon>
        <taxon>Octopoda</taxon>
        <taxon>Incirrata</taxon>
        <taxon>Octopodidae</taxon>
        <taxon>Octopus</taxon>
    </lineage>
</organism>
<reference evidence="2" key="1">
    <citation type="submission" date="2015-07" db="EMBL/GenBank/DDBJ databases">
        <title>MeaNS - Measles Nucleotide Surveillance Program.</title>
        <authorList>
            <person name="Tran T."/>
            <person name="Druce J."/>
        </authorList>
    </citation>
    <scope>NUCLEOTIDE SEQUENCE</scope>
    <source>
        <strain evidence="2">UCB-OBI-ISO-001</strain>
        <tissue evidence="2">Gonad</tissue>
    </source>
</reference>
<proteinExistence type="predicted"/>
<dbReference type="AlphaFoldDB" id="A0A0L8G1U1"/>
<feature type="non-terminal residue" evidence="2">
    <location>
        <position position="1"/>
    </location>
</feature>